<sequence length="135" mass="15532">MFAGGSVTAVRYRDDILHPLVRPFIAAMDTDAIFMDDNFRPLIARLVRRYLESETIPQMTWPVISPDQNSIEHVWDMLGRRIAGPSEPRGTLHELQQALRQEWALLPQQAINDTIASMPRRCQACISARGYRIHY</sequence>
<dbReference type="OrthoDB" id="6435577at2759"/>
<dbReference type="GO" id="GO:0003676">
    <property type="term" value="F:nucleic acid binding"/>
    <property type="evidence" value="ECO:0007669"/>
    <property type="project" value="InterPro"/>
</dbReference>
<evidence type="ECO:0008006" key="3">
    <source>
        <dbReference type="Google" id="ProtNLM"/>
    </source>
</evidence>
<protein>
    <recommendedName>
        <fullName evidence="3">Tc1-like transposase DDE domain-containing protein</fullName>
    </recommendedName>
</protein>
<evidence type="ECO:0000313" key="2">
    <source>
        <dbReference type="Proteomes" id="UP000499080"/>
    </source>
</evidence>
<dbReference type="AlphaFoldDB" id="A0A4Y2HZ03"/>
<proteinExistence type="predicted"/>
<dbReference type="Proteomes" id="UP000499080">
    <property type="component" value="Unassembled WGS sequence"/>
</dbReference>
<dbReference type="Gene3D" id="3.30.420.10">
    <property type="entry name" value="Ribonuclease H-like superfamily/Ribonuclease H"/>
    <property type="match status" value="1"/>
</dbReference>
<reference evidence="1 2" key="1">
    <citation type="journal article" date="2019" name="Sci. Rep.">
        <title>Orb-weaving spider Araneus ventricosus genome elucidates the spidroin gene catalogue.</title>
        <authorList>
            <person name="Kono N."/>
            <person name="Nakamura H."/>
            <person name="Ohtoshi R."/>
            <person name="Moran D.A.P."/>
            <person name="Shinohara A."/>
            <person name="Yoshida Y."/>
            <person name="Fujiwara M."/>
            <person name="Mori M."/>
            <person name="Tomita M."/>
            <person name="Arakawa K."/>
        </authorList>
    </citation>
    <scope>NUCLEOTIDE SEQUENCE [LARGE SCALE GENOMIC DNA]</scope>
</reference>
<dbReference type="EMBL" id="BGPR01002234">
    <property type="protein sequence ID" value="GBM70179.1"/>
    <property type="molecule type" value="Genomic_DNA"/>
</dbReference>
<evidence type="ECO:0000313" key="1">
    <source>
        <dbReference type="EMBL" id="GBM70179.1"/>
    </source>
</evidence>
<dbReference type="InterPro" id="IPR036397">
    <property type="entry name" value="RNaseH_sf"/>
</dbReference>
<name>A0A4Y2HZ03_ARAVE</name>
<gene>
    <name evidence="1" type="ORF">AVEN_11763_1</name>
</gene>
<comment type="caution">
    <text evidence="1">The sequence shown here is derived from an EMBL/GenBank/DDBJ whole genome shotgun (WGS) entry which is preliminary data.</text>
</comment>
<accession>A0A4Y2HZ03</accession>
<organism evidence="1 2">
    <name type="scientific">Araneus ventricosus</name>
    <name type="common">Orbweaver spider</name>
    <name type="synonym">Epeira ventricosa</name>
    <dbReference type="NCBI Taxonomy" id="182803"/>
    <lineage>
        <taxon>Eukaryota</taxon>
        <taxon>Metazoa</taxon>
        <taxon>Ecdysozoa</taxon>
        <taxon>Arthropoda</taxon>
        <taxon>Chelicerata</taxon>
        <taxon>Arachnida</taxon>
        <taxon>Araneae</taxon>
        <taxon>Araneomorphae</taxon>
        <taxon>Entelegynae</taxon>
        <taxon>Araneoidea</taxon>
        <taxon>Araneidae</taxon>
        <taxon>Araneus</taxon>
    </lineage>
</organism>
<keyword evidence="2" id="KW-1185">Reference proteome</keyword>